<evidence type="ECO:0000313" key="3">
    <source>
        <dbReference type="Proteomes" id="UP000619078"/>
    </source>
</evidence>
<dbReference type="AlphaFoldDB" id="A0A926NUK5"/>
<evidence type="ECO:0000259" key="1">
    <source>
        <dbReference type="SMART" id="SM00760"/>
    </source>
</evidence>
<protein>
    <recommendedName>
        <fullName evidence="1">Chromosomal replication initiator DnaA C-terminal domain-containing protein</fullName>
    </recommendedName>
</protein>
<sequence length="127" mass="14903">MIYCQPTMYFIERVRLTVPKRPLRLLSYDDISSVVCAHFNVYKRGLIGATRMRTYTDARHMGMYLMKKFVLKATVNTIGEYFGRDHSTVSVSMAKVEDLTDTDKKFREHYNKLFTKLMIMEGRANDN</sequence>
<dbReference type="InterPro" id="IPR018312">
    <property type="entry name" value="Chromosome_initiator_DnaA_CS"/>
</dbReference>
<proteinExistence type="predicted"/>
<dbReference type="PROSITE" id="PS01008">
    <property type="entry name" value="DNAA"/>
    <property type="match status" value="1"/>
</dbReference>
<feature type="domain" description="Chromosomal replication initiator DnaA C-terminal" evidence="1">
    <location>
        <begin position="27"/>
        <end position="96"/>
    </location>
</feature>
<dbReference type="SUPFAM" id="SSF48295">
    <property type="entry name" value="TrpR-like"/>
    <property type="match status" value="1"/>
</dbReference>
<dbReference type="SMART" id="SM00760">
    <property type="entry name" value="Bac_DnaA_C"/>
    <property type="match status" value="1"/>
</dbReference>
<dbReference type="GO" id="GO:0005524">
    <property type="term" value="F:ATP binding"/>
    <property type="evidence" value="ECO:0007669"/>
    <property type="project" value="InterPro"/>
</dbReference>
<dbReference type="Gene3D" id="1.10.1750.10">
    <property type="match status" value="1"/>
</dbReference>
<reference evidence="2" key="1">
    <citation type="submission" date="2020-09" db="EMBL/GenBank/DDBJ databases">
        <title>Novel species of Mucilaginibacter isolated from a glacier on the Tibetan Plateau.</title>
        <authorList>
            <person name="Liu Q."/>
            <person name="Xin Y.-H."/>
        </authorList>
    </citation>
    <scope>NUCLEOTIDE SEQUENCE</scope>
    <source>
        <strain evidence="2">ZB1P21</strain>
    </source>
</reference>
<dbReference type="GO" id="GO:0003688">
    <property type="term" value="F:DNA replication origin binding"/>
    <property type="evidence" value="ECO:0007669"/>
    <property type="project" value="InterPro"/>
</dbReference>
<name>A0A926NUK5_9SPHI</name>
<dbReference type="Proteomes" id="UP000619078">
    <property type="component" value="Unassembled WGS sequence"/>
</dbReference>
<comment type="caution">
    <text evidence="2">The sequence shown here is derived from an EMBL/GenBank/DDBJ whole genome shotgun (WGS) entry which is preliminary data.</text>
</comment>
<keyword evidence="3" id="KW-1185">Reference proteome</keyword>
<accession>A0A926NUK5</accession>
<dbReference type="GO" id="GO:0006275">
    <property type="term" value="P:regulation of DNA replication"/>
    <property type="evidence" value="ECO:0007669"/>
    <property type="project" value="InterPro"/>
</dbReference>
<dbReference type="EMBL" id="JACWMX010000005">
    <property type="protein sequence ID" value="MBD1394290.1"/>
    <property type="molecule type" value="Genomic_DNA"/>
</dbReference>
<dbReference type="CDD" id="cd06571">
    <property type="entry name" value="Bac_DnaA_C"/>
    <property type="match status" value="1"/>
</dbReference>
<dbReference type="RefSeq" id="WP_191164026.1">
    <property type="nucleotide sequence ID" value="NZ_JACWMX010000005.1"/>
</dbReference>
<evidence type="ECO:0000313" key="2">
    <source>
        <dbReference type="EMBL" id="MBD1394290.1"/>
    </source>
</evidence>
<dbReference type="InterPro" id="IPR010921">
    <property type="entry name" value="Trp_repressor/repl_initiator"/>
</dbReference>
<organism evidence="2 3">
    <name type="scientific">Mucilaginibacter glaciei</name>
    <dbReference type="NCBI Taxonomy" id="2772109"/>
    <lineage>
        <taxon>Bacteria</taxon>
        <taxon>Pseudomonadati</taxon>
        <taxon>Bacteroidota</taxon>
        <taxon>Sphingobacteriia</taxon>
        <taxon>Sphingobacteriales</taxon>
        <taxon>Sphingobacteriaceae</taxon>
        <taxon>Mucilaginibacter</taxon>
    </lineage>
</organism>
<gene>
    <name evidence="2" type="ORF">IDJ76_14365</name>
</gene>
<dbReference type="InterPro" id="IPR013159">
    <property type="entry name" value="DnaA_C"/>
</dbReference>
<dbReference type="Pfam" id="PF08299">
    <property type="entry name" value="Bac_DnaA_C"/>
    <property type="match status" value="1"/>
</dbReference>
<dbReference type="GO" id="GO:0006270">
    <property type="term" value="P:DNA replication initiation"/>
    <property type="evidence" value="ECO:0007669"/>
    <property type="project" value="InterPro"/>
</dbReference>